<dbReference type="Proteomes" id="UP000006866">
    <property type="component" value="Chromosome"/>
</dbReference>
<dbReference type="eggNOG" id="ENOG5033CKC">
    <property type="taxonomic scope" value="Bacteria"/>
</dbReference>
<keyword evidence="1" id="KW-0175">Coiled coil</keyword>
<dbReference type="KEGG" id="hpk:Hprae_2036"/>
<dbReference type="EMBL" id="CP002175">
    <property type="protein sequence ID" value="ADO78158.1"/>
    <property type="molecule type" value="Genomic_DNA"/>
</dbReference>
<dbReference type="PATRIC" id="fig|572479.3.peg.2074"/>
<dbReference type="STRING" id="572479.Hprae_2036"/>
<dbReference type="AlphaFoldDB" id="E3DRU4"/>
<evidence type="ECO:0000256" key="1">
    <source>
        <dbReference type="SAM" id="Coils"/>
    </source>
</evidence>
<organism evidence="2 3">
    <name type="scientific">Halanaerobium praevalens (strain ATCC 33744 / DSM 2228 / GSL)</name>
    <dbReference type="NCBI Taxonomy" id="572479"/>
    <lineage>
        <taxon>Bacteria</taxon>
        <taxon>Bacillati</taxon>
        <taxon>Bacillota</taxon>
        <taxon>Clostridia</taxon>
        <taxon>Halanaerobiales</taxon>
        <taxon>Halanaerobiaceae</taxon>
        <taxon>Halanaerobium</taxon>
    </lineage>
</organism>
<gene>
    <name evidence="2" type="ordered locus">Hprae_2036</name>
</gene>
<dbReference type="OrthoDB" id="2050388at2"/>
<accession>E3DRU4</accession>
<evidence type="ECO:0000313" key="3">
    <source>
        <dbReference type="Proteomes" id="UP000006866"/>
    </source>
</evidence>
<name>E3DRU4_HALPG</name>
<protein>
    <submittedName>
        <fullName evidence="2">Uncharacterized protein</fullName>
    </submittedName>
</protein>
<sequence>MRLRQIRKIIDENINQINYQSKKINQTIAEISDYQKAIDAIENLSEFKFIQKEYKKLIKLENIYYNKSNSDKVRINHRTKKEFSNIIKMINQKCRTVLDLIDEAIPKQNKNSISIKLPDYKDLSRISDFFKNIDNILNQSLVNEKINGKIKLQNFDTGSQWVEVIVGSAAALNFVAGLCWAAAVIRKKHLEAEILERQVQALDIKNDALKSISSGLEKEINSLVEIEAKNLLEKEKMDYDNEYFGKIKYSIKTLGKLMFEGTEIHHSLTAPEEAKNLFPDYSKIDLINSSIKKIDSKKSE</sequence>
<reference evidence="3" key="1">
    <citation type="submission" date="2010-10" db="EMBL/GenBank/DDBJ databases">
        <title>The complete genome of Halanaerobium praevalens DSM 2228.</title>
        <authorList>
            <consortium name="US DOE Joint Genome Institute (JGI-PGF)"/>
            <person name="Lucas S."/>
            <person name="Copeland A."/>
            <person name="Lapidus A."/>
            <person name="Glavina del Rio T."/>
            <person name="Dalin E."/>
            <person name="Tice H."/>
            <person name="Bruce D."/>
            <person name="Goodwin L."/>
            <person name="Pitluck S."/>
            <person name="Kyrpides N."/>
            <person name="Mavromatis K."/>
            <person name="Ivanova N."/>
            <person name="Ovchinnikova G."/>
            <person name="Chertkov O."/>
            <person name="Detter J.C."/>
            <person name="Han C."/>
            <person name="Larimer F."/>
            <person name="Land M."/>
            <person name="Hauser L."/>
            <person name="Markowitz V."/>
            <person name="Cheng J.-F."/>
            <person name="Hugenholtz P."/>
            <person name="Woyke T."/>
            <person name="Wu D."/>
            <person name="Tindall B."/>
            <person name="Pomrenke H.G."/>
            <person name="Brambilla E."/>
            <person name="Klenk H.-P."/>
            <person name="Eisen J.A."/>
        </authorList>
    </citation>
    <scope>NUCLEOTIDE SEQUENCE [LARGE SCALE GENOMIC DNA]</scope>
    <source>
        <strain evidence="3">ATCC 33744 / DSM 2228 / GSL</strain>
    </source>
</reference>
<dbReference type="RefSeq" id="WP_014554174.1">
    <property type="nucleotide sequence ID" value="NC_017455.1"/>
</dbReference>
<feature type="coiled-coil region" evidence="1">
    <location>
        <begin position="185"/>
        <end position="212"/>
    </location>
</feature>
<dbReference type="HOGENOM" id="CLU_926761_0_0_9"/>
<proteinExistence type="predicted"/>
<reference evidence="2 3" key="2">
    <citation type="journal article" date="2011" name="Stand. Genomic Sci.">
        <title>Complete genome sequence of the extremely halophilic Halanaerobium praevalens type strain (GSL).</title>
        <authorList>
            <person name="Ivanova N."/>
            <person name="Sikorski J."/>
            <person name="Chertkov O."/>
            <person name="Nolan M."/>
            <person name="Lucas S."/>
            <person name="Hammon N."/>
            <person name="Deshpande S."/>
            <person name="Cheng J.F."/>
            <person name="Tapia R."/>
            <person name="Han C."/>
            <person name="Goodwin L."/>
            <person name="Pitluck S."/>
            <person name="Huntemann M."/>
            <person name="Liolios K."/>
            <person name="Pagani I."/>
            <person name="Mavromatis K."/>
            <person name="Ovchinikova G."/>
            <person name="Pati A."/>
            <person name="Chen A."/>
            <person name="Palaniappan K."/>
            <person name="Land M."/>
            <person name="Hauser L."/>
            <person name="Brambilla E.M."/>
            <person name="Kannan K.P."/>
            <person name="Rohde M."/>
            <person name="Tindall B.J."/>
            <person name="Goker M."/>
            <person name="Detter J.C."/>
            <person name="Woyke T."/>
            <person name="Bristow J."/>
            <person name="Eisen J.A."/>
            <person name="Markowitz V."/>
            <person name="Hugenholtz P."/>
            <person name="Kyrpides N.C."/>
            <person name="Klenk H.P."/>
            <person name="Lapidus A."/>
        </authorList>
    </citation>
    <scope>NUCLEOTIDE SEQUENCE [LARGE SCALE GENOMIC DNA]</scope>
    <source>
        <strain evidence="3">ATCC 33744 / DSM 2228 / GSL</strain>
    </source>
</reference>
<keyword evidence="3" id="KW-1185">Reference proteome</keyword>
<evidence type="ECO:0000313" key="2">
    <source>
        <dbReference type="EMBL" id="ADO78158.1"/>
    </source>
</evidence>